<reference evidence="2 3" key="1">
    <citation type="submission" date="2016-12" db="EMBL/GenBank/DDBJ databases">
        <title>Genome sequencing of Methylocaldum marinum.</title>
        <authorList>
            <person name="Takeuchi M."/>
            <person name="Kamagata Y."/>
            <person name="Hiraoka S."/>
            <person name="Oshima K."/>
            <person name="Hattori M."/>
            <person name="Iwasaki W."/>
        </authorList>
    </citation>
    <scope>NUCLEOTIDE SEQUENCE [LARGE SCALE GENOMIC DNA]</scope>
    <source>
        <strain evidence="2 3">S8</strain>
    </source>
</reference>
<keyword evidence="1" id="KW-0732">Signal</keyword>
<dbReference type="RefSeq" id="WP_119629822.1">
    <property type="nucleotide sequence ID" value="NZ_AP017928.1"/>
</dbReference>
<dbReference type="InterPro" id="IPR008719">
    <property type="entry name" value="N2O_reductase_NosL"/>
</dbReference>
<dbReference type="PANTHER" id="PTHR41247">
    <property type="entry name" value="HTH-TYPE TRANSCRIPTIONAL REPRESSOR YCNK"/>
    <property type="match status" value="1"/>
</dbReference>
<dbReference type="SUPFAM" id="SSF160387">
    <property type="entry name" value="NosL/MerB-like"/>
    <property type="match status" value="1"/>
</dbReference>
<name>A0A250KRU2_9GAMM</name>
<dbReference type="PANTHER" id="PTHR41247:SF1">
    <property type="entry name" value="HTH-TYPE TRANSCRIPTIONAL REPRESSOR YCNK"/>
    <property type="match status" value="1"/>
</dbReference>
<proteinExistence type="predicted"/>
<organism evidence="2 3">
    <name type="scientific">Methylocaldum marinum</name>
    <dbReference type="NCBI Taxonomy" id="1432792"/>
    <lineage>
        <taxon>Bacteria</taxon>
        <taxon>Pseudomonadati</taxon>
        <taxon>Pseudomonadota</taxon>
        <taxon>Gammaproteobacteria</taxon>
        <taxon>Methylococcales</taxon>
        <taxon>Methylococcaceae</taxon>
        <taxon>Methylocaldum</taxon>
    </lineage>
</organism>
<dbReference type="KEGG" id="mmai:sS8_2451"/>
<gene>
    <name evidence="2" type="ORF">sS8_2451</name>
</gene>
<feature type="chain" id="PRO_5013191015" evidence="1">
    <location>
        <begin position="27"/>
        <end position="477"/>
    </location>
</feature>
<sequence length="477" mass="52537">MMAPTRLSPVPFLALCQLLLISLAVAAEEPHERESCRVCGMYIDQYLKSAAELVYKDGKKKYTCGVACMLREVDDAGGLSAFESVKVHDWVSGKLVDAEDATYVIGSRVIPDMVPNYIAFANREEAEAFAAKEGGDVIDFGIAYQDVSPVGTTAPFRIRTAVTPGAGAFSIGAVYGYMQKDQVKAGSNSTDPSEFIKSNRTQPRAPKEVQAHQQALIVNYSPTDNLSLFVNVPWFERRTKALVRTSPTSVRETVGEENGIGDITLEGRYNFWRSTRWDKFGTILLGTTLPTGQFDGERGAAPDPVARKSLVSTGPALQLGKDTATFTGGLLYSQRWKDFWFHGSALYTVNPENDNNFAFGDVATVGAAFHYTPNYDLMVGIEMDASYTEKSEDRGYKIGNSGGTTTNLAFVFDYRFLNAFGGNFKLRGSVGLPIYEDLNTKHVVLNNPRREFDQVQLGDGFFGNLAVTWTYRKPPEF</sequence>
<dbReference type="EMBL" id="AP017928">
    <property type="protein sequence ID" value="BBA34403.1"/>
    <property type="molecule type" value="Genomic_DNA"/>
</dbReference>
<dbReference type="Gene3D" id="3.30.70.2050">
    <property type="match status" value="1"/>
</dbReference>
<feature type="signal peptide" evidence="1">
    <location>
        <begin position="1"/>
        <end position="26"/>
    </location>
</feature>
<dbReference type="Proteomes" id="UP000266313">
    <property type="component" value="Chromosome"/>
</dbReference>
<keyword evidence="3" id="KW-1185">Reference proteome</keyword>
<evidence type="ECO:0000256" key="1">
    <source>
        <dbReference type="SAM" id="SignalP"/>
    </source>
</evidence>
<dbReference type="Pfam" id="PF05573">
    <property type="entry name" value="NosL"/>
    <property type="match status" value="1"/>
</dbReference>
<dbReference type="AlphaFoldDB" id="A0A250KRU2"/>
<protein>
    <submittedName>
        <fullName evidence="2">Uncharacterized protein</fullName>
    </submittedName>
</protein>
<evidence type="ECO:0000313" key="2">
    <source>
        <dbReference type="EMBL" id="BBA34403.1"/>
    </source>
</evidence>
<dbReference type="OrthoDB" id="5450709at2"/>
<accession>A0A250KRU2</accession>
<evidence type="ECO:0000313" key="3">
    <source>
        <dbReference type="Proteomes" id="UP000266313"/>
    </source>
</evidence>